<dbReference type="EMBL" id="PIPT01000004">
    <property type="protein sequence ID" value="RUO48275.1"/>
    <property type="molecule type" value="Genomic_DNA"/>
</dbReference>
<sequence length="144" mass="15288">MRYCVLLIVLVFGLSGCASPSTTNMIGTARAPLNADQVLIYLEEPICFEPIALLTSTSDASFAFTEQAKMDAALQRLREAAAKVGANGVLLKRTGEQQDDSVYVGTGIGRSSGNFGFGINMGKSFGLMDKTAEGVAIWVPQQCD</sequence>
<accession>A0A432XHT4</accession>
<evidence type="ECO:0000313" key="2">
    <source>
        <dbReference type="EMBL" id="RUO48275.1"/>
    </source>
</evidence>
<keyword evidence="3" id="KW-1185">Reference proteome</keyword>
<feature type="signal peptide" evidence="1">
    <location>
        <begin position="1"/>
        <end position="20"/>
    </location>
</feature>
<dbReference type="OrthoDB" id="6105272at2"/>
<dbReference type="AlphaFoldDB" id="A0A432XHT4"/>
<evidence type="ECO:0008006" key="4">
    <source>
        <dbReference type="Google" id="ProtNLM"/>
    </source>
</evidence>
<reference evidence="3" key="1">
    <citation type="journal article" date="2018" name="Front. Microbiol.">
        <title>Genome-Based Analysis Reveals the Taxonomy and Diversity of the Family Idiomarinaceae.</title>
        <authorList>
            <person name="Liu Y."/>
            <person name="Lai Q."/>
            <person name="Shao Z."/>
        </authorList>
    </citation>
    <scope>NUCLEOTIDE SEQUENCE [LARGE SCALE GENOMIC DNA]</scope>
    <source>
        <strain evidence="3">SW15</strain>
    </source>
</reference>
<proteinExistence type="predicted"/>
<name>A0A432XHT4_9GAMM</name>
<gene>
    <name evidence="2" type="ORF">CWE21_06935</name>
</gene>
<keyword evidence="1" id="KW-0732">Signal</keyword>
<organism evidence="2 3">
    <name type="scientific">Pseudidiomarina aquimaris</name>
    <dbReference type="NCBI Taxonomy" id="641841"/>
    <lineage>
        <taxon>Bacteria</taxon>
        <taxon>Pseudomonadati</taxon>
        <taxon>Pseudomonadota</taxon>
        <taxon>Gammaproteobacteria</taxon>
        <taxon>Alteromonadales</taxon>
        <taxon>Idiomarinaceae</taxon>
        <taxon>Pseudidiomarina</taxon>
    </lineage>
</organism>
<comment type="caution">
    <text evidence="2">The sequence shown here is derived from an EMBL/GenBank/DDBJ whole genome shotgun (WGS) entry which is preliminary data.</text>
</comment>
<feature type="chain" id="PRO_5019086577" description="DUF4156 domain-containing protein" evidence="1">
    <location>
        <begin position="21"/>
        <end position="144"/>
    </location>
</feature>
<dbReference type="Proteomes" id="UP000286678">
    <property type="component" value="Unassembled WGS sequence"/>
</dbReference>
<dbReference type="RefSeq" id="WP_126833728.1">
    <property type="nucleotide sequence ID" value="NZ_PIPT01000004.1"/>
</dbReference>
<protein>
    <recommendedName>
        <fullName evidence="4">DUF4156 domain-containing protein</fullName>
    </recommendedName>
</protein>
<evidence type="ECO:0000256" key="1">
    <source>
        <dbReference type="SAM" id="SignalP"/>
    </source>
</evidence>
<evidence type="ECO:0000313" key="3">
    <source>
        <dbReference type="Proteomes" id="UP000286678"/>
    </source>
</evidence>
<dbReference type="PROSITE" id="PS51257">
    <property type="entry name" value="PROKAR_LIPOPROTEIN"/>
    <property type="match status" value="1"/>
</dbReference>